<dbReference type="RefSeq" id="XP_060278824.1">
    <property type="nucleotide sequence ID" value="XM_060425682.1"/>
</dbReference>
<feature type="chain" id="PRO_5042609620" evidence="1">
    <location>
        <begin position="25"/>
        <end position="420"/>
    </location>
</feature>
<dbReference type="AlphaFoldDB" id="A0AAJ0FBL3"/>
<dbReference type="InterPro" id="IPR013830">
    <property type="entry name" value="SGNH_hydro"/>
</dbReference>
<dbReference type="Gene3D" id="3.40.50.1110">
    <property type="entry name" value="SGNH hydrolase"/>
    <property type="match status" value="1"/>
</dbReference>
<dbReference type="GeneID" id="85308869"/>
<dbReference type="InterPro" id="IPR036514">
    <property type="entry name" value="SGNH_hydro_sf"/>
</dbReference>
<dbReference type="SUPFAM" id="SSF52266">
    <property type="entry name" value="SGNH hydrolase"/>
    <property type="match status" value="1"/>
</dbReference>
<proteinExistence type="predicted"/>
<evidence type="ECO:0000259" key="2">
    <source>
        <dbReference type="Pfam" id="PF13472"/>
    </source>
</evidence>
<comment type="caution">
    <text evidence="3">The sequence shown here is derived from an EMBL/GenBank/DDBJ whole genome shotgun (WGS) entry which is preliminary data.</text>
</comment>
<feature type="domain" description="SGNH hydrolase-type esterase" evidence="2">
    <location>
        <begin position="223"/>
        <end position="404"/>
    </location>
</feature>
<evidence type="ECO:0000256" key="1">
    <source>
        <dbReference type="SAM" id="SignalP"/>
    </source>
</evidence>
<gene>
    <name evidence="3" type="ORF">QBC33DRAFT_500780</name>
</gene>
<evidence type="ECO:0000313" key="3">
    <source>
        <dbReference type="EMBL" id="KAK1762611.1"/>
    </source>
</evidence>
<name>A0AAJ0FBL3_9PEZI</name>
<dbReference type="Pfam" id="PF13472">
    <property type="entry name" value="Lipase_GDSL_2"/>
    <property type="match status" value="1"/>
</dbReference>
<reference evidence="3" key="1">
    <citation type="submission" date="2023-06" db="EMBL/GenBank/DDBJ databases">
        <title>Genome-scale phylogeny and comparative genomics of the fungal order Sordariales.</title>
        <authorList>
            <consortium name="Lawrence Berkeley National Laboratory"/>
            <person name="Hensen N."/>
            <person name="Bonometti L."/>
            <person name="Westerberg I."/>
            <person name="Brannstrom I.O."/>
            <person name="Guillou S."/>
            <person name="Cros-Aarteil S."/>
            <person name="Calhoun S."/>
            <person name="Haridas S."/>
            <person name="Kuo A."/>
            <person name="Mondo S."/>
            <person name="Pangilinan J."/>
            <person name="Riley R."/>
            <person name="Labutti K."/>
            <person name="Andreopoulos B."/>
            <person name="Lipzen A."/>
            <person name="Chen C."/>
            <person name="Yanf M."/>
            <person name="Daum C."/>
            <person name="Ng V."/>
            <person name="Clum A."/>
            <person name="Steindorff A."/>
            <person name="Ohm R."/>
            <person name="Martin F."/>
            <person name="Silar P."/>
            <person name="Natvig D."/>
            <person name="Lalanne C."/>
            <person name="Gautier V."/>
            <person name="Ament-Velasquez S.L."/>
            <person name="Kruys A."/>
            <person name="Hutchinson M.I."/>
            <person name="Powell A.J."/>
            <person name="Barry K."/>
            <person name="Miller A.N."/>
            <person name="Grigoriev I.V."/>
            <person name="Debuchy R."/>
            <person name="Gladieux P."/>
            <person name="Thoren M.H."/>
            <person name="Johannesson H."/>
        </authorList>
    </citation>
    <scope>NUCLEOTIDE SEQUENCE</scope>
    <source>
        <strain evidence="3">8032-3</strain>
    </source>
</reference>
<feature type="signal peptide" evidence="1">
    <location>
        <begin position="1"/>
        <end position="24"/>
    </location>
</feature>
<keyword evidence="1" id="KW-0732">Signal</keyword>
<keyword evidence="3" id="KW-0378">Hydrolase</keyword>
<dbReference type="InterPro" id="IPR053140">
    <property type="entry name" value="GDSL_Rv0518-like"/>
</dbReference>
<keyword evidence="4" id="KW-1185">Reference proteome</keyword>
<dbReference type="EMBL" id="MU839035">
    <property type="protein sequence ID" value="KAK1762611.1"/>
    <property type="molecule type" value="Genomic_DNA"/>
</dbReference>
<dbReference type="PANTHER" id="PTHR43784">
    <property type="entry name" value="GDSL-LIKE LIPASE/ACYLHYDROLASE, PUTATIVE (AFU_ORTHOLOGUE AFUA_2G00820)-RELATED"/>
    <property type="match status" value="1"/>
</dbReference>
<dbReference type="Proteomes" id="UP001244011">
    <property type="component" value="Unassembled WGS sequence"/>
</dbReference>
<accession>A0AAJ0FBL3</accession>
<dbReference type="CDD" id="cd01830">
    <property type="entry name" value="XynE_like"/>
    <property type="match status" value="1"/>
</dbReference>
<organism evidence="3 4">
    <name type="scientific">Phialemonium atrogriseum</name>
    <dbReference type="NCBI Taxonomy" id="1093897"/>
    <lineage>
        <taxon>Eukaryota</taxon>
        <taxon>Fungi</taxon>
        <taxon>Dikarya</taxon>
        <taxon>Ascomycota</taxon>
        <taxon>Pezizomycotina</taxon>
        <taxon>Sordariomycetes</taxon>
        <taxon>Sordariomycetidae</taxon>
        <taxon>Cephalothecales</taxon>
        <taxon>Cephalothecaceae</taxon>
        <taxon>Phialemonium</taxon>
    </lineage>
</organism>
<sequence>MGNRNSLTKLLGGIALFFSVFATAVPTPIADVALADDDYHWVPTWTSMPQEVEPDNLPPSPFVRGSIFKNATLRQTLHMSIGADRLRVQISNTFGGSDLPITAASLALPTGTKIGVNGIDTATLMGLTFAGASSVTIPRGKVIYSDPIDFKIQPQSMLTVTLYSQGGQSGNKITGHPGSRTTSWMQQGNRVNDSAVTGSNTKHWYFVSGVEAWAPQNTSALIILGDSITDGRGSDDDKNNRWTDLLLVKMQAAGITNVAVANQAAGGNAVLSGGLGPFLLSRYRRDAIGQPGVKYVMIFEGVNDIGGSGGGNVATQLISAFKQIVADAREAGCVTVGATITPFGGNGYASGSHEQARQTVNRWIMAPGNFDYAVDFASIIGQGDRLKANFDSGDHLHPNVAGYQEIANKFPLDIFKEAAV</sequence>
<protein>
    <submittedName>
        <fullName evidence="3">SGNH hydrolase</fullName>
    </submittedName>
</protein>
<dbReference type="GO" id="GO:0016787">
    <property type="term" value="F:hydrolase activity"/>
    <property type="evidence" value="ECO:0007669"/>
    <property type="project" value="UniProtKB-KW"/>
</dbReference>
<dbReference type="PANTHER" id="PTHR43784:SF2">
    <property type="entry name" value="GDSL-LIKE LIPASE_ACYLHYDROLASE, PUTATIVE (AFU_ORTHOLOGUE AFUA_2G00820)-RELATED"/>
    <property type="match status" value="1"/>
</dbReference>
<evidence type="ECO:0000313" key="4">
    <source>
        <dbReference type="Proteomes" id="UP001244011"/>
    </source>
</evidence>